<dbReference type="EMBL" id="MN448286">
    <property type="protein sequence ID" value="QFG74348.1"/>
    <property type="molecule type" value="Genomic_DNA"/>
</dbReference>
<organism evidence="2">
    <name type="scientific">Megaviridae environmental sample</name>
    <dbReference type="NCBI Taxonomy" id="1737588"/>
    <lineage>
        <taxon>Viruses</taxon>
        <taxon>Varidnaviria</taxon>
        <taxon>Bamfordvirae</taxon>
        <taxon>Nucleocytoviricota</taxon>
        <taxon>Megaviricetes</taxon>
        <taxon>Imitervirales</taxon>
        <taxon>Mimiviridae</taxon>
        <taxon>environmental samples</taxon>
    </lineage>
</organism>
<evidence type="ECO:0000313" key="2">
    <source>
        <dbReference type="EMBL" id="QFG74348.1"/>
    </source>
</evidence>
<keyword evidence="1" id="KW-0812">Transmembrane</keyword>
<keyword evidence="1" id="KW-1133">Transmembrane helix</keyword>
<name>A0A5J6VKI4_9VIRU</name>
<sequence>MYIPIKPNNFKYKINKLRYKNNYKKNNLESFKLKVEQFTQIKPLSSKKYMREVFVNTKEKNNTNIFLILIVSFILSIFLLQFLLR</sequence>
<feature type="transmembrane region" description="Helical" evidence="1">
    <location>
        <begin position="65"/>
        <end position="84"/>
    </location>
</feature>
<reference evidence="2" key="1">
    <citation type="journal article" date="2019" name="Philos. Trans. R. Soc. Lond., B, Biol. Sci.">
        <title>Targeted metagenomic recovery of four divergent viruses reveals shared and distinctive characteristics of giant viruses of marine eukaryotes.</title>
        <authorList>
            <person name="Needham D.M."/>
            <person name="Poirier C."/>
            <person name="Hehenberger E."/>
            <person name="Jimenez V."/>
            <person name="Swalwell J.E."/>
            <person name="Santoro A.E."/>
            <person name="Worden A.Z."/>
        </authorList>
    </citation>
    <scope>NUCLEOTIDE SEQUENCE</scope>
    <source>
        <strain evidence="2">MPacV-611</strain>
    </source>
</reference>
<evidence type="ECO:0000256" key="1">
    <source>
        <dbReference type="SAM" id="Phobius"/>
    </source>
</evidence>
<protein>
    <submittedName>
        <fullName evidence="2">Uncharacterized protein</fullName>
    </submittedName>
</protein>
<keyword evidence="1" id="KW-0472">Membrane</keyword>
<accession>A0A5J6VKI4</accession>
<proteinExistence type="predicted"/>